<dbReference type="STRING" id="1221996.QY95_01749"/>
<proteinExistence type="predicted"/>
<gene>
    <name evidence="1" type="ORF">QY95_01749</name>
</gene>
<organism evidence="1 2">
    <name type="scientific">Bacillus thermotolerans</name>
    <name type="common">Quasibacillus thermotolerans</name>
    <dbReference type="NCBI Taxonomy" id="1221996"/>
    <lineage>
        <taxon>Bacteria</taxon>
        <taxon>Bacillati</taxon>
        <taxon>Bacillota</taxon>
        <taxon>Bacilli</taxon>
        <taxon>Bacillales</taxon>
        <taxon>Bacillaceae</taxon>
        <taxon>Bacillus</taxon>
    </lineage>
</organism>
<evidence type="ECO:0000313" key="2">
    <source>
        <dbReference type="Proteomes" id="UP000031563"/>
    </source>
</evidence>
<reference evidence="1" key="1">
    <citation type="submission" date="2015-02" db="EMBL/GenBank/DDBJ databases">
        <title>Genome Assembly of Bacillaceae bacterium MTCC 8252.</title>
        <authorList>
            <person name="Verma A."/>
            <person name="Khatri I."/>
            <person name="Mual P."/>
            <person name="Subramanian S."/>
            <person name="Krishnamurthi S."/>
        </authorList>
    </citation>
    <scope>NUCLEOTIDE SEQUENCE [LARGE SCALE GENOMIC DNA]</scope>
    <source>
        <strain evidence="1">MTCC 8252</strain>
    </source>
</reference>
<evidence type="ECO:0000313" key="1">
    <source>
        <dbReference type="EMBL" id="KKB40366.1"/>
    </source>
</evidence>
<keyword evidence="2" id="KW-1185">Reference proteome</keyword>
<dbReference type="EMBL" id="JWIR02000030">
    <property type="protein sequence ID" value="KKB40366.1"/>
    <property type="molecule type" value="Genomic_DNA"/>
</dbReference>
<dbReference type="AlphaFoldDB" id="A0A0F5I4B5"/>
<protein>
    <submittedName>
        <fullName evidence="1">Uncharacterized protein</fullName>
    </submittedName>
</protein>
<comment type="caution">
    <text evidence="1">The sequence shown here is derived from an EMBL/GenBank/DDBJ whole genome shotgun (WGS) entry which is preliminary data.</text>
</comment>
<accession>A0A0F5I4B5</accession>
<sequence>MPFSSFGLYFSQKKPPVQNVDEFLLYPLLYPFFLEIGAGVSPYN</sequence>
<name>A0A0F5I4B5_BACTR</name>
<dbReference type="Proteomes" id="UP000031563">
    <property type="component" value="Unassembled WGS sequence"/>
</dbReference>